<evidence type="ECO:0000256" key="14">
    <source>
        <dbReference type="ARBA" id="ARBA00023136"/>
    </source>
</evidence>
<feature type="compositionally biased region" description="Basic and acidic residues" evidence="16">
    <location>
        <begin position="344"/>
        <end position="364"/>
    </location>
</feature>
<keyword evidence="8" id="KW-0479">Metal-binding</keyword>
<dbReference type="InterPro" id="IPR058051">
    <property type="entry name" value="Znf_RING_synoviolin"/>
</dbReference>
<dbReference type="SMART" id="SM00184">
    <property type="entry name" value="RING"/>
    <property type="match status" value="1"/>
</dbReference>
<dbReference type="EC" id="2.3.2.27" evidence="5"/>
<evidence type="ECO:0000256" key="13">
    <source>
        <dbReference type="ARBA" id="ARBA00022989"/>
    </source>
</evidence>
<keyword evidence="14 17" id="KW-0472">Membrane</keyword>
<evidence type="ECO:0000256" key="8">
    <source>
        <dbReference type="ARBA" id="ARBA00022723"/>
    </source>
</evidence>
<feature type="transmembrane region" description="Helical" evidence="17">
    <location>
        <begin position="7"/>
        <end position="25"/>
    </location>
</feature>
<dbReference type="Pfam" id="PF25563">
    <property type="entry name" value="TPR_SYVN1_N"/>
    <property type="match status" value="1"/>
</dbReference>
<dbReference type="InterPro" id="IPR050731">
    <property type="entry name" value="HRD1_E3_ubiq-ligases"/>
</dbReference>
<dbReference type="GO" id="GO:0043161">
    <property type="term" value="P:proteasome-mediated ubiquitin-dependent protein catabolic process"/>
    <property type="evidence" value="ECO:0007669"/>
    <property type="project" value="TreeGrafter"/>
</dbReference>
<evidence type="ECO:0000256" key="9">
    <source>
        <dbReference type="ARBA" id="ARBA00022771"/>
    </source>
</evidence>
<dbReference type="Pfam" id="PF13639">
    <property type="entry name" value="zf-RING_2"/>
    <property type="match status" value="1"/>
</dbReference>
<evidence type="ECO:0000256" key="17">
    <source>
        <dbReference type="SAM" id="Phobius"/>
    </source>
</evidence>
<accession>A0A1D3TCX5</accession>
<dbReference type="PANTHER" id="PTHR22763">
    <property type="entry name" value="RING ZINC FINGER PROTEIN"/>
    <property type="match status" value="1"/>
</dbReference>
<dbReference type="PANTHER" id="PTHR22763:SF184">
    <property type="entry name" value="E3 UBIQUITIN-PROTEIN LIGASE SYNOVIOLIN"/>
    <property type="match status" value="1"/>
</dbReference>
<evidence type="ECO:0000256" key="4">
    <source>
        <dbReference type="ARBA" id="ARBA00010089"/>
    </source>
</evidence>
<evidence type="ECO:0000256" key="11">
    <source>
        <dbReference type="ARBA" id="ARBA00022824"/>
    </source>
</evidence>
<dbReference type="GeneID" id="39871079"/>
<feature type="transmembrane region" description="Helical" evidence="17">
    <location>
        <begin position="108"/>
        <end position="127"/>
    </location>
</feature>
<evidence type="ECO:0000256" key="16">
    <source>
        <dbReference type="SAM" id="MobiDB-lite"/>
    </source>
</evidence>
<dbReference type="PROSITE" id="PS50089">
    <property type="entry name" value="ZF_RING_2"/>
    <property type="match status" value="1"/>
</dbReference>
<dbReference type="GO" id="GO:0008270">
    <property type="term" value="F:zinc ion binding"/>
    <property type="evidence" value="ECO:0007669"/>
    <property type="project" value="UniProtKB-KW"/>
</dbReference>
<proteinExistence type="inferred from homology"/>
<feature type="transmembrane region" description="Helical" evidence="17">
    <location>
        <begin position="45"/>
        <end position="66"/>
    </location>
</feature>
<dbReference type="EMBL" id="LT594634">
    <property type="protein sequence ID" value="SCP02718.1"/>
    <property type="molecule type" value="Genomic_DNA"/>
</dbReference>
<dbReference type="Proteomes" id="UP000219813">
    <property type="component" value="Chromosome 13"/>
</dbReference>
<feature type="region of interest" description="Disordered" evidence="16">
    <location>
        <begin position="344"/>
        <end position="367"/>
    </location>
</feature>
<reference evidence="19 20" key="1">
    <citation type="submission" date="2016-06" db="EMBL/GenBank/DDBJ databases">
        <authorList>
            <consortium name="Pathogen Informatics"/>
        </authorList>
    </citation>
    <scope>NUCLEOTIDE SEQUENCE [LARGE SCALE GENOMIC DNA]</scope>
</reference>
<keyword evidence="9 15" id="KW-0863">Zinc-finger</keyword>
<dbReference type="SUPFAM" id="SSF57850">
    <property type="entry name" value="RING/U-box"/>
    <property type="match status" value="1"/>
</dbReference>
<evidence type="ECO:0000313" key="19">
    <source>
        <dbReference type="EMBL" id="SCP02718.1"/>
    </source>
</evidence>
<dbReference type="OMA" id="ANLTMFT"/>
<evidence type="ECO:0000256" key="5">
    <source>
        <dbReference type="ARBA" id="ARBA00012483"/>
    </source>
</evidence>
<keyword evidence="20" id="KW-1185">Reference proteome</keyword>
<dbReference type="KEGG" id="pmal:PMUG01_13036500"/>
<dbReference type="InterPro" id="IPR013083">
    <property type="entry name" value="Znf_RING/FYVE/PHD"/>
</dbReference>
<feature type="transmembrane region" description="Helical" evidence="17">
    <location>
        <begin position="215"/>
        <end position="242"/>
    </location>
</feature>
<dbReference type="GO" id="GO:0005789">
    <property type="term" value="C:endoplasmic reticulum membrane"/>
    <property type="evidence" value="ECO:0007669"/>
    <property type="project" value="UniProtKB-SubCell"/>
</dbReference>
<dbReference type="GO" id="GO:0061630">
    <property type="term" value="F:ubiquitin protein ligase activity"/>
    <property type="evidence" value="ECO:0007669"/>
    <property type="project" value="UniProtKB-EC"/>
</dbReference>
<protein>
    <recommendedName>
        <fullName evidence="5">RING-type E3 ubiquitin transferase</fullName>
        <ecNumber evidence="5">2.3.2.27</ecNumber>
    </recommendedName>
</protein>
<comment type="catalytic activity">
    <reaction evidence="1">
        <text>S-ubiquitinyl-[E2 ubiquitin-conjugating enzyme]-L-cysteine + [acceptor protein]-L-lysine = [E2 ubiquitin-conjugating enzyme]-L-cysteine + N(6)-ubiquitinyl-[acceptor protein]-L-lysine.</text>
        <dbReference type="EC" id="2.3.2.27"/>
    </reaction>
</comment>
<dbReference type="RefSeq" id="XP_028863750.1">
    <property type="nucleotide sequence ID" value="XM_029007351.1"/>
</dbReference>
<comment type="pathway">
    <text evidence="3">Protein modification; protein ubiquitination.</text>
</comment>
<keyword evidence="7 17" id="KW-0812">Transmembrane</keyword>
<dbReference type="FunFam" id="3.30.40.10:FF:000564">
    <property type="entry name" value="ERAD-associated E3 ubiquitin-protein ligase HRD1"/>
    <property type="match status" value="1"/>
</dbReference>
<comment type="subcellular location">
    <subcellularLocation>
        <location evidence="2">Endoplasmic reticulum membrane</location>
        <topology evidence="2">Multi-pass membrane protein</topology>
    </subcellularLocation>
</comment>
<dbReference type="VEuPathDB" id="PlasmoDB:PmUG01_13036500"/>
<dbReference type="GO" id="GO:0036503">
    <property type="term" value="P:ERAD pathway"/>
    <property type="evidence" value="ECO:0007669"/>
    <property type="project" value="TreeGrafter"/>
</dbReference>
<evidence type="ECO:0000259" key="18">
    <source>
        <dbReference type="PROSITE" id="PS50089"/>
    </source>
</evidence>
<feature type="transmembrane region" description="Helical" evidence="17">
    <location>
        <begin position="148"/>
        <end position="167"/>
    </location>
</feature>
<evidence type="ECO:0000256" key="15">
    <source>
        <dbReference type="PROSITE-ProRule" id="PRU00175"/>
    </source>
</evidence>
<keyword evidence="6" id="KW-0808">Transferase</keyword>
<evidence type="ECO:0000256" key="3">
    <source>
        <dbReference type="ARBA" id="ARBA00004906"/>
    </source>
</evidence>
<evidence type="ECO:0000256" key="7">
    <source>
        <dbReference type="ARBA" id="ARBA00022692"/>
    </source>
</evidence>
<evidence type="ECO:0000256" key="12">
    <source>
        <dbReference type="ARBA" id="ARBA00022833"/>
    </source>
</evidence>
<dbReference type="InterPro" id="IPR057992">
    <property type="entry name" value="TPR_SYVN1_N"/>
</dbReference>
<evidence type="ECO:0000313" key="20">
    <source>
        <dbReference type="Proteomes" id="UP000219813"/>
    </source>
</evidence>
<comment type="similarity">
    <text evidence="4">Belongs to the HRD1 family.</text>
</comment>
<keyword evidence="11" id="KW-0256">Endoplasmic reticulum</keyword>
<dbReference type="InterPro" id="IPR001841">
    <property type="entry name" value="Znf_RING"/>
</dbReference>
<evidence type="ECO:0000256" key="1">
    <source>
        <dbReference type="ARBA" id="ARBA00000900"/>
    </source>
</evidence>
<gene>
    <name evidence="19" type="primary">HRD1</name>
    <name evidence="19" type="ORF">PMUG01_13036500</name>
</gene>
<keyword evidence="13 17" id="KW-1133">Transmembrane helix</keyword>
<sequence>MEVNMRLYIFLSHIGLAFILMYSFMKYSEFYSAVVYLSTEKFPRTIIYNFFLMIFIILCKLLLNIFIGELRYLEVEQLIDNARAFIMDTILFLVLSKPTINGKEVSSIILIKYLSIIVILKAYHLVLYSRVSHIFELGVPRTRVLVKLFIFMCLLSVANLTMFTYFYKYSLRNSTMYLWLFFESLSIFESCQISIFKFFVNIIDLRAPNGLSSKATILFFLDILHDIMSLIIFLVFILVFILNNFSNLPLHMTADIIHVVKTLISRFKSFQRYRELTKNIETKFIDATEEEIKEVGTCIICRDDLKQGSKKLTCSHIFHVDCLKSWFIQQQTCPICRTEIRPQTNKEMKPNNNSRENEKDEETVNKPSVQEIITKPTFLPKEDSPFLNDICSLKIFNTKEERCALINQNMNTKEQIKILVDLCEYYKELCLACLKEIDKINHSAVPANVMLRNIYGSINYNILNNKEEDEVKKYINKLSHVPQMSVLKNYLEKILITDMKYTKDICSLM</sequence>
<evidence type="ECO:0000256" key="2">
    <source>
        <dbReference type="ARBA" id="ARBA00004477"/>
    </source>
</evidence>
<feature type="domain" description="RING-type" evidence="18">
    <location>
        <begin position="298"/>
        <end position="337"/>
    </location>
</feature>
<dbReference type="AlphaFoldDB" id="A0A1D3TCX5"/>
<evidence type="ECO:0000256" key="10">
    <source>
        <dbReference type="ARBA" id="ARBA00022786"/>
    </source>
</evidence>
<dbReference type="OrthoDB" id="8062037at2759"/>
<organism evidence="19 20">
    <name type="scientific">Plasmodium malariae</name>
    <dbReference type="NCBI Taxonomy" id="5858"/>
    <lineage>
        <taxon>Eukaryota</taxon>
        <taxon>Sar</taxon>
        <taxon>Alveolata</taxon>
        <taxon>Apicomplexa</taxon>
        <taxon>Aconoidasida</taxon>
        <taxon>Haemosporida</taxon>
        <taxon>Plasmodiidae</taxon>
        <taxon>Plasmodium</taxon>
        <taxon>Plasmodium (Plasmodium)</taxon>
    </lineage>
</organism>
<keyword evidence="10" id="KW-0833">Ubl conjugation pathway</keyword>
<name>A0A1D3TCX5_PLAMA</name>
<evidence type="ECO:0000256" key="6">
    <source>
        <dbReference type="ARBA" id="ARBA00022679"/>
    </source>
</evidence>
<dbReference type="Gene3D" id="3.30.40.10">
    <property type="entry name" value="Zinc/RING finger domain, C3HC4 (zinc finger)"/>
    <property type="match status" value="1"/>
</dbReference>
<dbReference type="CDD" id="cd16479">
    <property type="entry name" value="RING-H2_synoviolin"/>
    <property type="match status" value="1"/>
</dbReference>
<keyword evidence="12" id="KW-0862">Zinc</keyword>